<dbReference type="InterPro" id="IPR038732">
    <property type="entry name" value="HpyO/CreE_NAD-binding"/>
</dbReference>
<evidence type="ECO:0000313" key="2">
    <source>
        <dbReference type="EMBL" id="TRL34335.1"/>
    </source>
</evidence>
<feature type="domain" description="FAD-dependent urate hydroxylase HpyO/Asp monooxygenase CreE-like FAD/NAD(P)-binding" evidence="1">
    <location>
        <begin position="7"/>
        <end position="181"/>
    </location>
</feature>
<dbReference type="Proteomes" id="UP000316781">
    <property type="component" value="Unassembled WGS sequence"/>
</dbReference>
<comment type="caution">
    <text evidence="2">The sequence shown here is derived from an EMBL/GenBank/DDBJ whole genome shotgun (WGS) entry which is preliminary data.</text>
</comment>
<evidence type="ECO:0000259" key="1">
    <source>
        <dbReference type="Pfam" id="PF13454"/>
    </source>
</evidence>
<sequence length="631" mass="69892">MQSTVLALVGMGPRGLTVLERVAEHAHRLPRGVRLRIDLFDRGACGEGVHLSTQPDHLLINTLASQVTMFAPESVAGGKGGVSLVEWATLAGYRHVGDRFQRAPNDVGLSMTEIDHFPRRLLGEYMSWVYRRVLERLPAKVEVAHHPELVVDLIERDCGFDVITQAGRSRRADFVVLATGHGVRRPTEEDRLHVDFVERNARRNRNLAFYATPYPVERLDEISASATVAIQGFGLTAHDAISALTLGRGGRYEENDGELRYHASGHEPKIVLFSRNCLPFAARGVNQKGLSGRHDAKFLTPEAIAAIRRETLATTGDARIDFERVVQPLVIKEMAYAYRQAEQGRAVESAGFEPTSEELRAIDAILHPLDGIIFHTSRAFRAFFNRLVDDDLREAVKGNLASPVKAACDVLRDTREAIRAAVEYGGLTPESHRYFIETFNGIINRVSFGPPKRRNFEQVALQEAGLIRIGGGPGAQVRIDEEEARFFIETRYESEVEKVHADVLVIARLDPYSPLTDSSPLTAALLAHGMIRPYRNGDFHPSGIDIDTALHPIDSSGKACKRLWALGFPVEGPHYYTHALPRPMIASRQTLDAERCVLEMLDVIAASNEAAPTTSRYPAPHVAMQAQPRVS</sequence>
<dbReference type="PANTHER" id="PTHR40254:SF1">
    <property type="entry name" value="BLR0577 PROTEIN"/>
    <property type="match status" value="1"/>
</dbReference>
<reference evidence="2 3" key="1">
    <citation type="submission" date="2019-07" db="EMBL/GenBank/DDBJ databases">
        <title>Ln-dependent methylotrophs.</title>
        <authorList>
            <person name="Tani A."/>
        </authorList>
    </citation>
    <scope>NUCLEOTIDE SEQUENCE [LARGE SCALE GENOMIC DNA]</scope>
    <source>
        <strain evidence="2 3">SM89A</strain>
    </source>
</reference>
<organism evidence="2 3">
    <name type="scientific">Methylosinus sporium</name>
    <dbReference type="NCBI Taxonomy" id="428"/>
    <lineage>
        <taxon>Bacteria</taxon>
        <taxon>Pseudomonadati</taxon>
        <taxon>Pseudomonadota</taxon>
        <taxon>Alphaproteobacteria</taxon>
        <taxon>Hyphomicrobiales</taxon>
        <taxon>Methylocystaceae</taxon>
        <taxon>Methylosinus</taxon>
    </lineage>
</organism>
<dbReference type="Gene3D" id="3.50.50.60">
    <property type="entry name" value="FAD/NAD(P)-binding domain"/>
    <property type="match status" value="1"/>
</dbReference>
<gene>
    <name evidence="2" type="ORF">FM996_09735</name>
</gene>
<dbReference type="InterPro" id="IPR036188">
    <property type="entry name" value="FAD/NAD-bd_sf"/>
</dbReference>
<dbReference type="PANTHER" id="PTHR40254">
    <property type="entry name" value="BLR0577 PROTEIN"/>
    <property type="match status" value="1"/>
</dbReference>
<protein>
    <recommendedName>
        <fullName evidence="1">FAD-dependent urate hydroxylase HpyO/Asp monooxygenase CreE-like FAD/NAD(P)-binding domain-containing protein</fullName>
    </recommendedName>
</protein>
<evidence type="ECO:0000313" key="3">
    <source>
        <dbReference type="Proteomes" id="UP000316781"/>
    </source>
</evidence>
<dbReference type="Pfam" id="PF13454">
    <property type="entry name" value="NAD_binding_9"/>
    <property type="match status" value="1"/>
</dbReference>
<dbReference type="InterPro" id="IPR052189">
    <property type="entry name" value="L-asp_N-monooxygenase_NS-form"/>
</dbReference>
<name>A0A549SXH0_METSR</name>
<dbReference type="RefSeq" id="WP_142862844.1">
    <property type="nucleotide sequence ID" value="NZ_VJMF01000039.1"/>
</dbReference>
<dbReference type="SUPFAM" id="SSF51905">
    <property type="entry name" value="FAD/NAD(P)-binding domain"/>
    <property type="match status" value="1"/>
</dbReference>
<dbReference type="AlphaFoldDB" id="A0A549SXH0"/>
<dbReference type="EMBL" id="VJMF01000039">
    <property type="protein sequence ID" value="TRL34335.1"/>
    <property type="molecule type" value="Genomic_DNA"/>
</dbReference>
<proteinExistence type="predicted"/>
<accession>A0A549SXH0</accession>